<keyword evidence="3" id="KW-1185">Reference proteome</keyword>
<sequence length="166" mass="17881">MAGGAEQLKPVLIAVDTEEASLRALAWALDQFAFGTNPSSIHLVHVVRTLSTQLEVYLGCGPGSAYNFSDPTPHHEIQDVVHAKEFLHNRVVPIIDSKGLQHELHLFVETATAPAKAIFEVIEKVAAHIKPVLVVIGCNNKSDDLILGPVAKLCQTGLDVPVALVR</sequence>
<name>A0AAW1R2Y3_9CHLO</name>
<evidence type="ECO:0000313" key="2">
    <source>
        <dbReference type="EMBL" id="KAK9827875.1"/>
    </source>
</evidence>
<gene>
    <name evidence="2" type="ORF">WJX74_007056</name>
</gene>
<evidence type="ECO:0000313" key="3">
    <source>
        <dbReference type="Proteomes" id="UP001438707"/>
    </source>
</evidence>
<dbReference type="SUPFAM" id="SSF52402">
    <property type="entry name" value="Adenine nucleotide alpha hydrolases-like"/>
    <property type="match status" value="1"/>
</dbReference>
<comment type="caution">
    <text evidence="2">The sequence shown here is derived from an EMBL/GenBank/DDBJ whole genome shotgun (WGS) entry which is preliminary data.</text>
</comment>
<dbReference type="EMBL" id="JALJOS010000017">
    <property type="protein sequence ID" value="KAK9827875.1"/>
    <property type="molecule type" value="Genomic_DNA"/>
</dbReference>
<dbReference type="Pfam" id="PF00582">
    <property type="entry name" value="Usp"/>
    <property type="match status" value="1"/>
</dbReference>
<dbReference type="Gene3D" id="3.40.50.620">
    <property type="entry name" value="HUPs"/>
    <property type="match status" value="1"/>
</dbReference>
<proteinExistence type="predicted"/>
<accession>A0AAW1R2Y3</accession>
<dbReference type="AlphaFoldDB" id="A0AAW1R2Y3"/>
<evidence type="ECO:0000259" key="1">
    <source>
        <dbReference type="Pfam" id="PF00582"/>
    </source>
</evidence>
<dbReference type="InterPro" id="IPR006016">
    <property type="entry name" value="UspA"/>
</dbReference>
<protein>
    <recommendedName>
        <fullName evidence="1">UspA domain-containing protein</fullName>
    </recommendedName>
</protein>
<feature type="domain" description="UspA" evidence="1">
    <location>
        <begin position="9"/>
        <end position="166"/>
    </location>
</feature>
<dbReference type="Proteomes" id="UP001438707">
    <property type="component" value="Unassembled WGS sequence"/>
</dbReference>
<organism evidence="2 3">
    <name type="scientific">Apatococcus lobatus</name>
    <dbReference type="NCBI Taxonomy" id="904363"/>
    <lineage>
        <taxon>Eukaryota</taxon>
        <taxon>Viridiplantae</taxon>
        <taxon>Chlorophyta</taxon>
        <taxon>core chlorophytes</taxon>
        <taxon>Trebouxiophyceae</taxon>
        <taxon>Chlorellales</taxon>
        <taxon>Chlorellaceae</taxon>
        <taxon>Apatococcus</taxon>
    </lineage>
</organism>
<dbReference type="InterPro" id="IPR014729">
    <property type="entry name" value="Rossmann-like_a/b/a_fold"/>
</dbReference>
<reference evidence="2 3" key="1">
    <citation type="journal article" date="2024" name="Nat. Commun.">
        <title>Phylogenomics reveals the evolutionary origins of lichenization in chlorophyte algae.</title>
        <authorList>
            <person name="Puginier C."/>
            <person name="Libourel C."/>
            <person name="Otte J."/>
            <person name="Skaloud P."/>
            <person name="Haon M."/>
            <person name="Grisel S."/>
            <person name="Petersen M."/>
            <person name="Berrin J.G."/>
            <person name="Delaux P.M."/>
            <person name="Dal Grande F."/>
            <person name="Keller J."/>
        </authorList>
    </citation>
    <scope>NUCLEOTIDE SEQUENCE [LARGE SCALE GENOMIC DNA]</scope>
    <source>
        <strain evidence="2 3">SAG 2145</strain>
    </source>
</reference>